<organism evidence="1 2">
    <name type="scientific">Natronosalvus rutilus</name>
    <dbReference type="NCBI Taxonomy" id="2953753"/>
    <lineage>
        <taxon>Archaea</taxon>
        <taxon>Methanobacteriati</taxon>
        <taxon>Methanobacteriota</taxon>
        <taxon>Stenosarchaea group</taxon>
        <taxon>Halobacteria</taxon>
        <taxon>Halobacteriales</taxon>
        <taxon>Natrialbaceae</taxon>
        <taxon>Natronosalvus</taxon>
    </lineage>
</organism>
<dbReference type="SUPFAM" id="SSF53756">
    <property type="entry name" value="UDP-Glycosyltransferase/glycogen phosphorylase"/>
    <property type="match status" value="1"/>
</dbReference>
<dbReference type="InterPro" id="IPR007152">
    <property type="entry name" value="DUF354"/>
</dbReference>
<dbReference type="EMBL" id="CP100355">
    <property type="protein sequence ID" value="UTF55034.1"/>
    <property type="molecule type" value="Genomic_DNA"/>
</dbReference>
<dbReference type="AlphaFoldDB" id="A0A9E7NAW5"/>
<keyword evidence="2" id="KW-1185">Reference proteome</keyword>
<dbReference type="GeneID" id="73289824"/>
<dbReference type="PANTHER" id="PTHR39662:SF1">
    <property type="entry name" value="DUF354 DOMAIN-CONTAINING PROTEIN"/>
    <property type="match status" value="1"/>
</dbReference>
<evidence type="ECO:0000313" key="2">
    <source>
        <dbReference type="Proteomes" id="UP001056855"/>
    </source>
</evidence>
<dbReference type="PIRSF" id="PIRSF005357">
    <property type="entry name" value="UCP005357"/>
    <property type="match status" value="1"/>
</dbReference>
<proteinExistence type="predicted"/>
<gene>
    <name evidence="1" type="ORF">NGM29_07220</name>
</gene>
<protein>
    <submittedName>
        <fullName evidence="1">DUF354 domain-containing protein</fullName>
    </submittedName>
</protein>
<dbReference type="RefSeq" id="WP_254159781.1">
    <property type="nucleotide sequence ID" value="NZ_CP100355.1"/>
</dbReference>
<dbReference type="KEGG" id="sawl:NGM29_07220"/>
<dbReference type="Pfam" id="PF04007">
    <property type="entry name" value="DUF354"/>
    <property type="match status" value="1"/>
</dbReference>
<name>A0A9E7NAW5_9EURY</name>
<reference evidence="1" key="1">
    <citation type="submission" date="2022-06" db="EMBL/GenBank/DDBJ databases">
        <title>Diverse halophilic archaea isolated from saline environments.</title>
        <authorList>
            <person name="Cui H.-L."/>
        </authorList>
    </citation>
    <scope>NUCLEOTIDE SEQUENCE</scope>
    <source>
        <strain evidence="1">WLHS1</strain>
    </source>
</reference>
<sequence length="359" mass="40274">MKAVVTIQHPAHVHFYRHVIDELETRGHEVFVFARENDLAVPLLNAFGIPHEVLTGPQDSLSELAKVQLAYELRLLRRVRKIGPDVMTAIGGVAVSHVAPLVGARSVVFVDNEGTTSHRITTPFAHVVATPRNYDEDYGANHVRYDGFHELAYLHPDYFEPDPDALVAHGVDPDATYFVLRFRRWDALHDVGEGGLSLEGKRRLVSMLEEYGDVYITSTDPLPSDLEAYQLPVAPTLIHDLLYFADCYAGDSATMATESALLGTPTVRIQSFAARETDMTNFVELEETYDLLRSTPDEEEGLELVREIVEDPETRTRWRARRERLFEDKIDVAAYVTELLCEQGGAAVRTVEQRAVSAD</sequence>
<dbReference type="Proteomes" id="UP001056855">
    <property type="component" value="Chromosome"/>
</dbReference>
<accession>A0A9E7NAW5</accession>
<dbReference type="PANTHER" id="PTHR39662">
    <property type="entry name" value="DUF354 DOMAIN-CONTAINING PROTEIN-RELATED"/>
    <property type="match status" value="1"/>
</dbReference>
<evidence type="ECO:0000313" key="1">
    <source>
        <dbReference type="EMBL" id="UTF55034.1"/>
    </source>
</evidence>